<proteinExistence type="predicted"/>
<dbReference type="Gene3D" id="3.40.50.880">
    <property type="match status" value="1"/>
</dbReference>
<dbReference type="RefSeq" id="WP_066862802.1">
    <property type="nucleotide sequence ID" value="NZ_CABKVV010000013.1"/>
</dbReference>
<dbReference type="CDD" id="cd03135">
    <property type="entry name" value="GATase1_DJ-1"/>
    <property type="match status" value="1"/>
</dbReference>
<dbReference type="InterPro" id="IPR029062">
    <property type="entry name" value="Class_I_gatase-like"/>
</dbReference>
<evidence type="ECO:0000313" key="3">
    <source>
        <dbReference type="Proteomes" id="UP001524473"/>
    </source>
</evidence>
<evidence type="ECO:0000313" key="2">
    <source>
        <dbReference type="EMBL" id="MCQ4839782.1"/>
    </source>
</evidence>
<sequence length="180" mass="18883">MVYVFLAEGFEEIEALTPVDLMRRAGLEVGLAGVGGLEITGSHGISVKADLLAEEADMAQAEAIVLPGGMPGTLNLEHSSAVQESIDNCVGKGVLVAAICAAPSILGHKGLLQGKKATAFPKFQQELEGAVLSADYVCQDGNILTARGMGVSTQFGLKLVELLISKEKSDELRDSIQWES</sequence>
<comment type="caution">
    <text evidence="2">The sequence shown here is derived from an EMBL/GenBank/DDBJ whole genome shotgun (WGS) entry which is preliminary data.</text>
</comment>
<protein>
    <submittedName>
        <fullName evidence="2">DJ-1/PfpI family protein</fullName>
    </submittedName>
</protein>
<keyword evidence="3" id="KW-1185">Reference proteome</keyword>
<dbReference type="SUPFAM" id="SSF52317">
    <property type="entry name" value="Class I glutamine amidotransferase-like"/>
    <property type="match status" value="1"/>
</dbReference>
<gene>
    <name evidence="2" type="ORF">NE695_07635</name>
</gene>
<dbReference type="InterPro" id="IPR006287">
    <property type="entry name" value="DJ-1"/>
</dbReference>
<dbReference type="Proteomes" id="UP001524473">
    <property type="component" value="Unassembled WGS sequence"/>
</dbReference>
<dbReference type="InterPro" id="IPR050325">
    <property type="entry name" value="Prot/Nucl_acid_deglycase"/>
</dbReference>
<reference evidence="2 3" key="1">
    <citation type="submission" date="2022-06" db="EMBL/GenBank/DDBJ databases">
        <title>Isolation of gut microbiota from human fecal samples.</title>
        <authorList>
            <person name="Pamer E.G."/>
            <person name="Barat B."/>
            <person name="Waligurski E."/>
            <person name="Medina S."/>
            <person name="Paddock L."/>
            <person name="Mostad J."/>
        </authorList>
    </citation>
    <scope>NUCLEOTIDE SEQUENCE [LARGE SCALE GENOMIC DNA]</scope>
    <source>
        <strain evidence="2 3">DFI.9.73</strain>
    </source>
</reference>
<dbReference type="GeneID" id="90532021"/>
<evidence type="ECO:0000259" key="1">
    <source>
        <dbReference type="Pfam" id="PF01965"/>
    </source>
</evidence>
<dbReference type="PANTHER" id="PTHR48094:SF12">
    <property type="entry name" value="PARKINSON DISEASE PROTEIN 7 HOMOLOG"/>
    <property type="match status" value="1"/>
</dbReference>
<accession>A0ABT1RYM5</accession>
<dbReference type="PANTHER" id="PTHR48094">
    <property type="entry name" value="PROTEIN/NUCLEIC ACID DEGLYCASE DJ-1-RELATED"/>
    <property type="match status" value="1"/>
</dbReference>
<dbReference type="EMBL" id="JANFZH010000014">
    <property type="protein sequence ID" value="MCQ4839782.1"/>
    <property type="molecule type" value="Genomic_DNA"/>
</dbReference>
<feature type="domain" description="DJ-1/PfpI" evidence="1">
    <location>
        <begin position="2"/>
        <end position="161"/>
    </location>
</feature>
<organism evidence="2 3">
    <name type="scientific">Neglectibacter timonensis</name>
    <dbReference type="NCBI Taxonomy" id="1776382"/>
    <lineage>
        <taxon>Bacteria</taxon>
        <taxon>Bacillati</taxon>
        <taxon>Bacillota</taxon>
        <taxon>Clostridia</taxon>
        <taxon>Eubacteriales</taxon>
        <taxon>Oscillospiraceae</taxon>
        <taxon>Neglectibacter</taxon>
    </lineage>
</organism>
<name>A0ABT1RYM5_9FIRM</name>
<dbReference type="InterPro" id="IPR002818">
    <property type="entry name" value="DJ-1/PfpI"/>
</dbReference>
<dbReference type="NCBIfam" id="TIGR01383">
    <property type="entry name" value="not_thiJ"/>
    <property type="match status" value="1"/>
</dbReference>
<dbReference type="Pfam" id="PF01965">
    <property type="entry name" value="DJ-1_PfpI"/>
    <property type="match status" value="1"/>
</dbReference>